<accession>A0A915K859</accession>
<organism evidence="1 2">
    <name type="scientific">Romanomermis culicivorax</name>
    <name type="common">Nematode worm</name>
    <dbReference type="NCBI Taxonomy" id="13658"/>
    <lineage>
        <taxon>Eukaryota</taxon>
        <taxon>Metazoa</taxon>
        <taxon>Ecdysozoa</taxon>
        <taxon>Nematoda</taxon>
        <taxon>Enoplea</taxon>
        <taxon>Dorylaimia</taxon>
        <taxon>Mermithida</taxon>
        <taxon>Mermithoidea</taxon>
        <taxon>Mermithidae</taxon>
        <taxon>Romanomermis</taxon>
    </lineage>
</organism>
<keyword evidence="1" id="KW-1185">Reference proteome</keyword>
<reference evidence="2" key="1">
    <citation type="submission" date="2022-11" db="UniProtKB">
        <authorList>
            <consortium name="WormBaseParasite"/>
        </authorList>
    </citation>
    <scope>IDENTIFICATION</scope>
</reference>
<dbReference type="WBParaSite" id="nRc.2.0.1.t34077-RA">
    <property type="protein sequence ID" value="nRc.2.0.1.t34077-RA"/>
    <property type="gene ID" value="nRc.2.0.1.g34077"/>
</dbReference>
<protein>
    <submittedName>
        <fullName evidence="2">Uncharacterized protein</fullName>
    </submittedName>
</protein>
<evidence type="ECO:0000313" key="1">
    <source>
        <dbReference type="Proteomes" id="UP000887565"/>
    </source>
</evidence>
<dbReference type="AlphaFoldDB" id="A0A915K859"/>
<proteinExistence type="predicted"/>
<dbReference type="Proteomes" id="UP000887565">
    <property type="component" value="Unplaced"/>
</dbReference>
<evidence type="ECO:0000313" key="2">
    <source>
        <dbReference type="WBParaSite" id="nRc.2.0.1.t34077-RA"/>
    </source>
</evidence>
<name>A0A915K859_ROMCU</name>
<sequence length="66" mass="7730">MDGFGVAVYTVVMCNTLKSPMHCYNKFFLDGNALESDQYCMSKPKNTARFRARVVYLLHTKRRNYQ</sequence>